<dbReference type="OrthoDB" id="9801538at2"/>
<dbReference type="Pfam" id="PF13489">
    <property type="entry name" value="Methyltransf_23"/>
    <property type="match status" value="1"/>
</dbReference>
<organism evidence="1 2">
    <name type="scientific">Phytoactinopolyspora halophila</name>
    <dbReference type="NCBI Taxonomy" id="1981511"/>
    <lineage>
        <taxon>Bacteria</taxon>
        <taxon>Bacillati</taxon>
        <taxon>Actinomycetota</taxon>
        <taxon>Actinomycetes</taxon>
        <taxon>Jiangellales</taxon>
        <taxon>Jiangellaceae</taxon>
        <taxon>Phytoactinopolyspora</taxon>
    </lineage>
</organism>
<evidence type="ECO:0000313" key="1">
    <source>
        <dbReference type="EMBL" id="RAW17401.1"/>
    </source>
</evidence>
<dbReference type="Proteomes" id="UP000250462">
    <property type="component" value="Unassembled WGS sequence"/>
</dbReference>
<accession>A0A329QYR2</accession>
<evidence type="ECO:0000313" key="2">
    <source>
        <dbReference type="Proteomes" id="UP000250462"/>
    </source>
</evidence>
<dbReference type="InterPro" id="IPR029063">
    <property type="entry name" value="SAM-dependent_MTases_sf"/>
</dbReference>
<dbReference type="AlphaFoldDB" id="A0A329QYR2"/>
<gene>
    <name evidence="1" type="ORF">DPM12_05095</name>
</gene>
<dbReference type="RefSeq" id="WP_112257220.1">
    <property type="nucleotide sequence ID" value="NZ_QMIG01000003.1"/>
</dbReference>
<sequence length="257" mass="28659">MPRPRFESSREQIAHAYNALVDKGYFTDRFGGNERYLGRLMLHHIPAKAHSILEIGGATGLWMHQVLRRRPAMREVTIVEISAAAETCRDRLSRTLHDRPGSRLDVIRADFLDVKDELPQAQVVASSFVAEYMGDPATYVRALYDLAEPGGRVVFIDVLTRPDSPAGSIGPRPVLASFARLCLAYVKAGRIPPLIGVARALPLYRFPSEPAFQALYEDYTATYDFPRAAWIATQREYPGAEFLDLGMAGLLMVPKPE</sequence>
<protein>
    <recommendedName>
        <fullName evidence="3">Class I SAM-dependent methyltransferase</fullName>
    </recommendedName>
</protein>
<proteinExistence type="predicted"/>
<keyword evidence="2" id="KW-1185">Reference proteome</keyword>
<evidence type="ECO:0008006" key="3">
    <source>
        <dbReference type="Google" id="ProtNLM"/>
    </source>
</evidence>
<dbReference type="SUPFAM" id="SSF53335">
    <property type="entry name" value="S-adenosyl-L-methionine-dependent methyltransferases"/>
    <property type="match status" value="1"/>
</dbReference>
<name>A0A329QYR2_9ACTN</name>
<comment type="caution">
    <text evidence="1">The sequence shown here is derived from an EMBL/GenBank/DDBJ whole genome shotgun (WGS) entry which is preliminary data.</text>
</comment>
<dbReference type="CDD" id="cd02440">
    <property type="entry name" value="AdoMet_MTases"/>
    <property type="match status" value="1"/>
</dbReference>
<dbReference type="Gene3D" id="3.40.50.150">
    <property type="entry name" value="Vaccinia Virus protein VP39"/>
    <property type="match status" value="1"/>
</dbReference>
<reference evidence="1 2" key="1">
    <citation type="submission" date="2018-06" db="EMBL/GenBank/DDBJ databases">
        <title>Phytoactinopolyspora halophila sp. nov., a novel halophilic actinomycete isolated from a saline soil in China.</title>
        <authorList>
            <person name="Tang S.-K."/>
        </authorList>
    </citation>
    <scope>NUCLEOTIDE SEQUENCE [LARGE SCALE GENOMIC DNA]</scope>
    <source>
        <strain evidence="1 2">YIM 96934</strain>
    </source>
</reference>
<dbReference type="EMBL" id="QMIG01000003">
    <property type="protein sequence ID" value="RAW17401.1"/>
    <property type="molecule type" value="Genomic_DNA"/>
</dbReference>